<organism evidence="1">
    <name type="scientific">Fusarium oxysporum f. sp. melonis 26406</name>
    <dbReference type="NCBI Taxonomy" id="1089452"/>
    <lineage>
        <taxon>Eukaryota</taxon>
        <taxon>Fungi</taxon>
        <taxon>Dikarya</taxon>
        <taxon>Ascomycota</taxon>
        <taxon>Pezizomycotina</taxon>
        <taxon>Sordariomycetes</taxon>
        <taxon>Hypocreomycetidae</taxon>
        <taxon>Hypocreales</taxon>
        <taxon>Nectriaceae</taxon>
        <taxon>Fusarium</taxon>
        <taxon>Fusarium oxysporum species complex</taxon>
    </lineage>
</organism>
<dbReference type="Proteomes" id="UP000030703">
    <property type="component" value="Unassembled WGS sequence"/>
</dbReference>
<proteinExistence type="predicted"/>
<reference evidence="1" key="2">
    <citation type="submission" date="2012-05" db="EMBL/GenBank/DDBJ databases">
        <title>Annotation of the Genome Sequence of Fusarium oxysporum f. sp. melonis 26406.</title>
        <authorList>
            <consortium name="The Broad Institute Genomics Platform"/>
            <person name="Ma L.-J."/>
            <person name="Corby-Kistler H."/>
            <person name="Broz K."/>
            <person name="Gale L.R."/>
            <person name="Jonkers W."/>
            <person name="O'Donnell K."/>
            <person name="Ploetz R."/>
            <person name="Steinberg C."/>
            <person name="Schwartz D.C."/>
            <person name="VanEtten H."/>
            <person name="Zhou S."/>
            <person name="Young S.K."/>
            <person name="Zeng Q."/>
            <person name="Gargeya S."/>
            <person name="Fitzgerald M."/>
            <person name="Abouelleil A."/>
            <person name="Alvarado L."/>
            <person name="Chapman S.B."/>
            <person name="Gainer-Dewar J."/>
            <person name="Goldberg J."/>
            <person name="Griggs A."/>
            <person name="Gujja S."/>
            <person name="Hansen M."/>
            <person name="Howarth C."/>
            <person name="Imamovic A."/>
            <person name="Ireland A."/>
            <person name="Larimer J."/>
            <person name="McCowan C."/>
            <person name="Murphy C."/>
            <person name="Pearson M."/>
            <person name="Poon T.W."/>
            <person name="Priest M."/>
            <person name="Roberts A."/>
            <person name="Saif S."/>
            <person name="Shea T."/>
            <person name="Sykes S."/>
            <person name="Wortman J."/>
            <person name="Nusbaum C."/>
            <person name="Birren B."/>
        </authorList>
    </citation>
    <scope>NUCLEOTIDE SEQUENCE</scope>
    <source>
        <strain evidence="1">26406</strain>
    </source>
</reference>
<evidence type="ECO:0000313" key="1">
    <source>
        <dbReference type="EMBL" id="EXK27045.1"/>
    </source>
</evidence>
<dbReference type="HOGENOM" id="CLU_2197118_0_0_1"/>
<reference evidence="1" key="1">
    <citation type="submission" date="2012-04" db="EMBL/GenBank/DDBJ databases">
        <title>The Genome Sequence of Fusarium oxysporum melonis.</title>
        <authorList>
            <consortium name="The Broad Institute Genome Sequencing Platform"/>
            <person name="Ma L.-J."/>
            <person name="Gale L.R."/>
            <person name="Schwartz D.C."/>
            <person name="Zhou S."/>
            <person name="Corby-Kistler H."/>
            <person name="Young S.K."/>
            <person name="Zeng Q."/>
            <person name="Gargeya S."/>
            <person name="Fitzgerald M."/>
            <person name="Haas B."/>
            <person name="Abouelleil A."/>
            <person name="Alvarado L."/>
            <person name="Arachchi H.M."/>
            <person name="Berlin A."/>
            <person name="Brown A."/>
            <person name="Chapman S.B."/>
            <person name="Chen Z."/>
            <person name="Dunbar C."/>
            <person name="Freedman E."/>
            <person name="Gearin G."/>
            <person name="Goldberg J."/>
            <person name="Griggs A."/>
            <person name="Gujja S."/>
            <person name="Heiman D."/>
            <person name="Howarth C."/>
            <person name="Larson L."/>
            <person name="Lui A."/>
            <person name="MacDonald P.J.P."/>
            <person name="Montmayeur A."/>
            <person name="Murphy C."/>
            <person name="Neiman D."/>
            <person name="Pearson M."/>
            <person name="Priest M."/>
            <person name="Roberts A."/>
            <person name="Saif S."/>
            <person name="Shea T."/>
            <person name="Shenoy N."/>
            <person name="Sisk P."/>
            <person name="Stolte C."/>
            <person name="Sykes S."/>
            <person name="Wortman J."/>
            <person name="Nusbaum C."/>
            <person name="Birren B."/>
        </authorList>
    </citation>
    <scope>NUCLEOTIDE SEQUENCE</scope>
    <source>
        <strain evidence="1">26406</strain>
    </source>
</reference>
<gene>
    <name evidence="1" type="ORF">FOMG_16483</name>
</gene>
<dbReference type="VEuPathDB" id="FungiDB:FOMG_16483"/>
<protein>
    <submittedName>
        <fullName evidence="1">Uncharacterized protein</fullName>
    </submittedName>
</protein>
<dbReference type="EMBL" id="JH659353">
    <property type="protein sequence ID" value="EXK27045.1"/>
    <property type="molecule type" value="Genomic_DNA"/>
</dbReference>
<name>W9Z6R6_FUSOX</name>
<dbReference type="AlphaFoldDB" id="W9Z6R6"/>
<sequence>MQGLQEENTAPGHDGTMIRQLATAAIRVTEAKAHIEKPQRGDASEEDLPEIEPLSKDELELFTSLVSPTTTHNASRENTDYWQNIMHQMEKCLMTNEELANLVDEIYG</sequence>
<accession>W9Z6R6</accession>